<comment type="similarity">
    <text evidence="4 9">Belongs to the BPG-independent phosphoglycerate mutase family.</text>
</comment>
<dbReference type="PIRSF" id="PIRSF001492">
    <property type="entry name" value="IPGAM"/>
    <property type="match status" value="1"/>
</dbReference>
<keyword evidence="8 9" id="KW-0413">Isomerase</keyword>
<evidence type="ECO:0000256" key="5">
    <source>
        <dbReference type="ARBA" id="ARBA00022723"/>
    </source>
</evidence>
<dbReference type="SUPFAM" id="SSF53649">
    <property type="entry name" value="Alkaline phosphatase-like"/>
    <property type="match status" value="1"/>
</dbReference>
<feature type="binding site" evidence="9 13">
    <location>
        <position position="59"/>
    </location>
    <ligand>
        <name>Mn(2+)</name>
        <dbReference type="ChEBI" id="CHEBI:29035"/>
        <label>2</label>
    </ligand>
</feature>
<name>A0A377JLL6_9HELI</name>
<dbReference type="FunFam" id="3.40.1450.10:FF:000002">
    <property type="entry name" value="2,3-bisphosphoglycerate-independent phosphoglycerate mutase"/>
    <property type="match status" value="1"/>
</dbReference>
<evidence type="ECO:0000256" key="10">
    <source>
        <dbReference type="NCBIfam" id="TIGR01307"/>
    </source>
</evidence>
<feature type="binding site" evidence="9 12">
    <location>
        <position position="175"/>
    </location>
    <ligand>
        <name>substrate</name>
    </ligand>
</feature>
<feature type="binding site" evidence="9 13">
    <location>
        <position position="426"/>
    </location>
    <ligand>
        <name>Mn(2+)</name>
        <dbReference type="ChEBI" id="CHEBI:29035"/>
        <label>2</label>
    </ligand>
</feature>
<evidence type="ECO:0000256" key="6">
    <source>
        <dbReference type="ARBA" id="ARBA00023152"/>
    </source>
</evidence>
<comment type="function">
    <text evidence="2 9">Catalyzes the interconversion of 2-phosphoglycerate and 3-phosphoglycerate.</text>
</comment>
<reference evidence="16 17" key="1">
    <citation type="submission" date="2018-06" db="EMBL/GenBank/DDBJ databases">
        <authorList>
            <consortium name="Pathogen Informatics"/>
            <person name="Doyle S."/>
        </authorList>
    </citation>
    <scope>NUCLEOTIDE SEQUENCE [LARGE SCALE GENOMIC DNA]</scope>
    <source>
        <strain evidence="16 17">NCTC12221</strain>
    </source>
</reference>
<dbReference type="HAMAP" id="MF_01038">
    <property type="entry name" value="GpmI"/>
    <property type="match status" value="1"/>
</dbReference>
<dbReference type="EC" id="5.4.2.12" evidence="9 10"/>
<feature type="binding site" evidence="9 12">
    <location>
        <position position="318"/>
    </location>
    <ligand>
        <name>substrate</name>
    </ligand>
</feature>
<dbReference type="InterPro" id="IPR005995">
    <property type="entry name" value="Pgm_bpd_ind"/>
</dbReference>
<evidence type="ECO:0000256" key="13">
    <source>
        <dbReference type="PIRSR" id="PIRSR001492-3"/>
    </source>
</evidence>
<dbReference type="GO" id="GO:0006096">
    <property type="term" value="P:glycolytic process"/>
    <property type="evidence" value="ECO:0007669"/>
    <property type="project" value="UniProtKB-UniRule"/>
</dbReference>
<accession>A0A377JLL6</accession>
<comment type="pathway">
    <text evidence="3 9">Carbohydrate degradation; glycolysis; pyruvate from D-glyceraldehyde 3-phosphate: step 3/5.</text>
</comment>
<feature type="active site" description="Phosphoserine intermediate" evidence="9 11">
    <location>
        <position position="59"/>
    </location>
</feature>
<dbReference type="CDD" id="cd16010">
    <property type="entry name" value="iPGM"/>
    <property type="match status" value="1"/>
</dbReference>
<sequence length="489" mass="54281">MKAILVITDGIGYSHKITHNAFYHAKKPNYDYLFENVPYGMIDTFGLSVGLPEGQMGNSEVGHMCIGSGRILYQDLVRIANAITSGELAQNPALLQAVADSSVVHLCGLLSDGGVHSHISHFKALVEILSIQGKTIKLHLITDGRDVLPQSALGYLSEIEKLCNEKVSIASISGRFYAMDRDKRWERVQQAHQSIAQGRNPSSLSPQEYVKNQYNQGIFDEFIIPASFGGYKGMEAKEAFIFVNFRSDRAREIVESLGNPHFSEFEREFIPLSIATMTEYDATFPYPILFPKQKVQNTLAEVIATNGLRQFHTAETEKYAHVTFFFNGGREEPYPNEERCLVPSPNVKTYDLQPEMSANEVGQCVLGAMEKGYDFIVVNFANGDMVGHTGNFEAAIRAVEAVDYELGRIIESARANDYALFITSDHGNCEEMKDDNGNMLTNHTIGQVWCFGMINGVTHIANGGLNNIAPSILKAMNLPIPQEMDKPLF</sequence>
<protein>
    <recommendedName>
        <fullName evidence="9 10">2,3-bisphosphoglycerate-independent phosphoglycerate mutase</fullName>
        <shortName evidence="9">BPG-independent PGAM</shortName>
        <shortName evidence="9">Phosphoglyceromutase</shortName>
        <shortName evidence="9">iPGM</shortName>
        <ecNumber evidence="9 10">5.4.2.12</ecNumber>
    </recommendedName>
</protein>
<feature type="binding site" evidence="9 12">
    <location>
        <position position="181"/>
    </location>
    <ligand>
        <name>substrate</name>
    </ligand>
</feature>
<dbReference type="Pfam" id="PF01676">
    <property type="entry name" value="Metalloenzyme"/>
    <property type="match status" value="1"/>
</dbReference>
<feature type="binding site" evidence="9 13">
    <location>
        <position position="443"/>
    </location>
    <ligand>
        <name>Mn(2+)</name>
        <dbReference type="ChEBI" id="CHEBI:29035"/>
        <label>1</label>
    </ligand>
</feature>
<proteinExistence type="inferred from homology"/>
<feature type="domain" description="Metalloenzyme" evidence="14">
    <location>
        <begin position="1"/>
        <end position="478"/>
    </location>
</feature>
<evidence type="ECO:0000256" key="9">
    <source>
        <dbReference type="HAMAP-Rule" id="MF_01038"/>
    </source>
</evidence>
<evidence type="ECO:0000313" key="16">
    <source>
        <dbReference type="EMBL" id="STP08680.1"/>
    </source>
</evidence>
<feature type="binding site" evidence="9 13">
    <location>
        <position position="9"/>
    </location>
    <ligand>
        <name>Mn(2+)</name>
        <dbReference type="ChEBI" id="CHEBI:29035"/>
        <label>2</label>
    </ligand>
</feature>
<dbReference type="RefSeq" id="WP_115025532.1">
    <property type="nucleotide sequence ID" value="NZ_UGHZ01000001.1"/>
</dbReference>
<evidence type="ECO:0000256" key="4">
    <source>
        <dbReference type="ARBA" id="ARBA00008819"/>
    </source>
</evidence>
<dbReference type="Gene3D" id="3.40.720.10">
    <property type="entry name" value="Alkaline Phosphatase, subunit A"/>
    <property type="match status" value="1"/>
</dbReference>
<evidence type="ECO:0000256" key="7">
    <source>
        <dbReference type="ARBA" id="ARBA00023211"/>
    </source>
</evidence>
<keyword evidence="6 9" id="KW-0324">Glycolysis</keyword>
<evidence type="ECO:0000256" key="2">
    <source>
        <dbReference type="ARBA" id="ARBA00002315"/>
    </source>
</evidence>
<dbReference type="PANTHER" id="PTHR31637">
    <property type="entry name" value="2,3-BISPHOSPHOGLYCERATE-INDEPENDENT PHOSPHOGLYCERATE MUTASE"/>
    <property type="match status" value="1"/>
</dbReference>
<dbReference type="GO" id="GO:0006007">
    <property type="term" value="P:glucose catabolic process"/>
    <property type="evidence" value="ECO:0007669"/>
    <property type="project" value="InterPro"/>
</dbReference>
<evidence type="ECO:0000256" key="11">
    <source>
        <dbReference type="PIRSR" id="PIRSR001492-1"/>
    </source>
</evidence>
<dbReference type="UniPathway" id="UPA00109">
    <property type="reaction ID" value="UER00186"/>
</dbReference>
<evidence type="ECO:0000256" key="3">
    <source>
        <dbReference type="ARBA" id="ARBA00004798"/>
    </source>
</evidence>
<dbReference type="Gene3D" id="3.40.1450.10">
    <property type="entry name" value="BPG-independent phosphoglycerate mutase, domain B"/>
    <property type="match status" value="1"/>
</dbReference>
<feature type="binding site" evidence="9 13">
    <location>
        <position position="384"/>
    </location>
    <ligand>
        <name>Mn(2+)</name>
        <dbReference type="ChEBI" id="CHEBI:29035"/>
        <label>1</label>
    </ligand>
</feature>
<dbReference type="NCBIfam" id="TIGR01307">
    <property type="entry name" value="pgm_bpd_ind"/>
    <property type="match status" value="1"/>
</dbReference>
<dbReference type="AlphaFoldDB" id="A0A377JLL6"/>
<comment type="cofactor">
    <cofactor evidence="9">
        <name>Mn(2+)</name>
        <dbReference type="ChEBI" id="CHEBI:29035"/>
    </cofactor>
    <text evidence="9">Binds 2 manganese ions per subunit.</text>
</comment>
<dbReference type="InterPro" id="IPR006124">
    <property type="entry name" value="Metalloenzyme"/>
</dbReference>
<organism evidence="16 17">
    <name type="scientific">Helicobacter cinaedi</name>
    <dbReference type="NCBI Taxonomy" id="213"/>
    <lineage>
        <taxon>Bacteria</taxon>
        <taxon>Pseudomonadati</taxon>
        <taxon>Campylobacterota</taxon>
        <taxon>Epsilonproteobacteria</taxon>
        <taxon>Campylobacterales</taxon>
        <taxon>Helicobacteraceae</taxon>
        <taxon>Helicobacter</taxon>
    </lineage>
</organism>
<feature type="binding site" evidence="9 12">
    <location>
        <begin position="145"/>
        <end position="146"/>
    </location>
    <ligand>
        <name>substrate</name>
    </ligand>
</feature>
<dbReference type="InterPro" id="IPR017850">
    <property type="entry name" value="Alkaline_phosphatase_core_sf"/>
</dbReference>
<feature type="binding site" evidence="9 12">
    <location>
        <begin position="246"/>
        <end position="249"/>
    </location>
    <ligand>
        <name>substrate</name>
    </ligand>
</feature>
<feature type="domain" description="BPG-independent PGAM N-terminal" evidence="15">
    <location>
        <begin position="79"/>
        <end position="281"/>
    </location>
</feature>
<feature type="binding site" evidence="9 13">
    <location>
        <position position="425"/>
    </location>
    <ligand>
        <name>Mn(2+)</name>
        <dbReference type="ChEBI" id="CHEBI:29035"/>
        <label>2</label>
    </ligand>
</feature>
<dbReference type="PANTHER" id="PTHR31637:SF0">
    <property type="entry name" value="2,3-BISPHOSPHOGLYCERATE-INDEPENDENT PHOSPHOGLYCERATE MUTASE"/>
    <property type="match status" value="1"/>
</dbReference>
<dbReference type="Proteomes" id="UP000255335">
    <property type="component" value="Unassembled WGS sequence"/>
</dbReference>
<evidence type="ECO:0000256" key="1">
    <source>
        <dbReference type="ARBA" id="ARBA00000370"/>
    </source>
</evidence>
<dbReference type="InterPro" id="IPR011258">
    <property type="entry name" value="BPG-indep_PGM_N"/>
</dbReference>
<dbReference type="EMBL" id="UGHZ01000001">
    <property type="protein sequence ID" value="STP08680.1"/>
    <property type="molecule type" value="Genomic_DNA"/>
</dbReference>
<evidence type="ECO:0000259" key="14">
    <source>
        <dbReference type="Pfam" id="PF01676"/>
    </source>
</evidence>
<dbReference type="SUPFAM" id="SSF64158">
    <property type="entry name" value="2,3-Bisphosphoglycerate-independent phosphoglycerate mutase, substrate-binding domain"/>
    <property type="match status" value="1"/>
</dbReference>
<evidence type="ECO:0000256" key="12">
    <source>
        <dbReference type="PIRSR" id="PIRSR001492-2"/>
    </source>
</evidence>
<feature type="binding site" evidence="9 12">
    <location>
        <position position="116"/>
    </location>
    <ligand>
        <name>substrate</name>
    </ligand>
</feature>
<comment type="subunit">
    <text evidence="9">Monomer.</text>
</comment>
<keyword evidence="7 9" id="KW-0464">Manganese</keyword>
<dbReference type="Pfam" id="PF06415">
    <property type="entry name" value="iPGM_N"/>
    <property type="match status" value="1"/>
</dbReference>
<evidence type="ECO:0000256" key="8">
    <source>
        <dbReference type="ARBA" id="ARBA00023235"/>
    </source>
</evidence>
<gene>
    <name evidence="16" type="primary">pgm</name>
    <name evidence="9" type="synonym">gpmI</name>
    <name evidence="16" type="ORF">NCTC12221_00093</name>
</gene>
<dbReference type="GO" id="GO:0030145">
    <property type="term" value="F:manganese ion binding"/>
    <property type="evidence" value="ECO:0007669"/>
    <property type="project" value="UniProtKB-UniRule"/>
</dbReference>
<keyword evidence="5 9" id="KW-0479">Metal-binding</keyword>
<evidence type="ECO:0000313" key="17">
    <source>
        <dbReference type="Proteomes" id="UP000255335"/>
    </source>
</evidence>
<dbReference type="GO" id="GO:0004619">
    <property type="term" value="F:phosphoglycerate mutase activity"/>
    <property type="evidence" value="ECO:0007669"/>
    <property type="project" value="UniProtKB-UniRule"/>
</dbReference>
<comment type="catalytic activity">
    <reaction evidence="1 9">
        <text>(2R)-2-phosphoglycerate = (2R)-3-phosphoglycerate</text>
        <dbReference type="Rhea" id="RHEA:15901"/>
        <dbReference type="ChEBI" id="CHEBI:58272"/>
        <dbReference type="ChEBI" id="CHEBI:58289"/>
        <dbReference type="EC" id="5.4.2.12"/>
    </reaction>
</comment>
<feature type="binding site" evidence="9 13">
    <location>
        <position position="388"/>
    </location>
    <ligand>
        <name>Mn(2+)</name>
        <dbReference type="ChEBI" id="CHEBI:29035"/>
        <label>1</label>
    </ligand>
</feature>
<evidence type="ECO:0000259" key="15">
    <source>
        <dbReference type="Pfam" id="PF06415"/>
    </source>
</evidence>
<dbReference type="InterPro" id="IPR036646">
    <property type="entry name" value="PGAM_B_sf"/>
</dbReference>
<dbReference type="GO" id="GO:0005829">
    <property type="term" value="C:cytosol"/>
    <property type="evidence" value="ECO:0007669"/>
    <property type="project" value="TreeGrafter"/>
</dbReference>